<organism evidence="2">
    <name type="scientific">viral metagenome</name>
    <dbReference type="NCBI Taxonomy" id="1070528"/>
    <lineage>
        <taxon>unclassified sequences</taxon>
        <taxon>metagenomes</taxon>
        <taxon>organismal metagenomes</taxon>
    </lineage>
</organism>
<evidence type="ECO:0000259" key="1">
    <source>
        <dbReference type="PROSITE" id="PS50157"/>
    </source>
</evidence>
<feature type="domain" description="C2H2-type" evidence="1">
    <location>
        <begin position="2"/>
        <end position="23"/>
    </location>
</feature>
<proteinExistence type="predicted"/>
<name>A0A6C0BFL3_9ZZZZ</name>
<dbReference type="InterPro" id="IPR013087">
    <property type="entry name" value="Znf_C2H2_type"/>
</dbReference>
<accession>A0A6C0BFL3</accession>
<protein>
    <recommendedName>
        <fullName evidence="1">C2H2-type domain-containing protein</fullName>
    </recommendedName>
</protein>
<evidence type="ECO:0000313" key="2">
    <source>
        <dbReference type="EMBL" id="QHS90850.1"/>
    </source>
</evidence>
<dbReference type="AlphaFoldDB" id="A0A6C0BFL3"/>
<dbReference type="PROSITE" id="PS50157">
    <property type="entry name" value="ZINC_FINGER_C2H2_2"/>
    <property type="match status" value="1"/>
</dbReference>
<reference evidence="2" key="1">
    <citation type="journal article" date="2020" name="Nature">
        <title>Giant virus diversity and host interactions through global metagenomics.</title>
        <authorList>
            <person name="Schulz F."/>
            <person name="Roux S."/>
            <person name="Paez-Espino D."/>
            <person name="Jungbluth S."/>
            <person name="Walsh D.A."/>
            <person name="Denef V.J."/>
            <person name="McMahon K.D."/>
            <person name="Konstantinidis K.T."/>
            <person name="Eloe-Fadrosh E.A."/>
            <person name="Kyrpides N.C."/>
            <person name="Woyke T."/>
        </authorList>
    </citation>
    <scope>NUCLEOTIDE SEQUENCE</scope>
    <source>
        <strain evidence="2">GVMAG-M-3300010354-11</strain>
    </source>
</reference>
<sequence>MFTCEHCGKTFTTTSNRTRHHKVCFNKIIFTPFCRENMDYIHNDNQYEKKMQKIVNGGINGVIQLCKWKYCDKNHPENSNIRTIKDDTDVEIFNGRKWTKINRDEAIDMMLQRIADDIDNFLGYAIEHKIKIKLDSFIENVAKPLGFDMLNVDVDVDDNDDIDITVKEDVRLKLYALISKK</sequence>
<dbReference type="Gene3D" id="3.30.160.60">
    <property type="entry name" value="Classic Zinc Finger"/>
    <property type="match status" value="1"/>
</dbReference>
<dbReference type="EMBL" id="MN739150">
    <property type="protein sequence ID" value="QHS90850.1"/>
    <property type="molecule type" value="Genomic_DNA"/>
</dbReference>